<dbReference type="PANTHER" id="PTHR33293">
    <property type="entry name" value="INSERTION ELEMENT IS1 1 PROTEIN INSB-RELATED"/>
    <property type="match status" value="1"/>
</dbReference>
<dbReference type="InterPro" id="IPR051354">
    <property type="entry name" value="Transposase_27_IS1"/>
</dbReference>
<dbReference type="NCBIfam" id="NF033558">
    <property type="entry name" value="transpos_IS1"/>
    <property type="match status" value="1"/>
</dbReference>
<dbReference type="SUPFAM" id="SSF53098">
    <property type="entry name" value="Ribonuclease H-like"/>
    <property type="match status" value="1"/>
</dbReference>
<evidence type="ECO:0000313" key="2">
    <source>
        <dbReference type="Proteomes" id="UP000635565"/>
    </source>
</evidence>
<organism evidence="1 2">
    <name type="scientific">Dictyobacter formicarum</name>
    <dbReference type="NCBI Taxonomy" id="2778368"/>
    <lineage>
        <taxon>Bacteria</taxon>
        <taxon>Bacillati</taxon>
        <taxon>Chloroflexota</taxon>
        <taxon>Ktedonobacteria</taxon>
        <taxon>Ktedonobacterales</taxon>
        <taxon>Dictyobacteraceae</taxon>
        <taxon>Dictyobacter</taxon>
    </lineage>
</organism>
<dbReference type="InterPro" id="IPR012337">
    <property type="entry name" value="RNaseH-like_sf"/>
</dbReference>
<protein>
    <recommendedName>
        <fullName evidence="3">IS1 family transposase</fullName>
    </recommendedName>
</protein>
<dbReference type="Pfam" id="PF03400">
    <property type="entry name" value="DDE_Tnp_IS1"/>
    <property type="match status" value="1"/>
</dbReference>
<name>A0ABQ3VN62_9CHLR</name>
<accession>A0ABQ3VN62</accession>
<sequence>MIQETMTYVCRVCRSTNIVKNGTNHCGNAQYHCKDCGTYRVLIPKQAYSETEQQTALRACLERCSLRGVARIFAMARPTIVAWLKVHVQNLPDVKETLLPATPDDVLELDEMWSFVRKKDQARWLWTAMCRRTRQIVAFAIGDRSKATCLRLWQAIPYEYKHCHTFGDFWHAYHYVFPAETHHCVGKETGETAYMERWNNTLRQRVGRYVRQTLSFSKSDESHEMVTKWFIVQYNLGLSLTI</sequence>
<dbReference type="RefSeq" id="WP_201365204.1">
    <property type="nucleotide sequence ID" value="NZ_BNJJ01000018.1"/>
</dbReference>
<evidence type="ECO:0008006" key="3">
    <source>
        <dbReference type="Google" id="ProtNLM"/>
    </source>
</evidence>
<reference evidence="1 2" key="1">
    <citation type="journal article" date="2021" name="Int. J. Syst. Evol. Microbiol.">
        <title>Reticulibacter mediterranei gen. nov., sp. nov., within the new family Reticulibacteraceae fam. nov., and Ktedonospora formicarum gen. nov., sp. nov., Ktedonobacter robiniae sp. nov., Dictyobacter formicarum sp. nov. and Dictyobacter arantiisoli sp. nov., belonging to the class Ktedonobacteria.</title>
        <authorList>
            <person name="Yabe S."/>
            <person name="Zheng Y."/>
            <person name="Wang C.M."/>
            <person name="Sakai Y."/>
            <person name="Abe K."/>
            <person name="Yokota A."/>
            <person name="Donadio S."/>
            <person name="Cavaletti L."/>
            <person name="Monciardini P."/>
        </authorList>
    </citation>
    <scope>NUCLEOTIDE SEQUENCE [LARGE SCALE GENOMIC DNA]</scope>
    <source>
        <strain evidence="1 2">SOSP1-9</strain>
    </source>
</reference>
<dbReference type="Proteomes" id="UP000635565">
    <property type="component" value="Unassembled WGS sequence"/>
</dbReference>
<dbReference type="EMBL" id="BNJJ01000018">
    <property type="protein sequence ID" value="GHO87674.1"/>
    <property type="molecule type" value="Genomic_DNA"/>
</dbReference>
<keyword evidence="2" id="KW-1185">Reference proteome</keyword>
<proteinExistence type="predicted"/>
<gene>
    <name evidence="1" type="ORF">KSZ_56800</name>
</gene>
<dbReference type="InterPro" id="IPR005063">
    <property type="entry name" value="Transposase_27"/>
</dbReference>
<comment type="caution">
    <text evidence="1">The sequence shown here is derived from an EMBL/GenBank/DDBJ whole genome shotgun (WGS) entry which is preliminary data.</text>
</comment>
<evidence type="ECO:0000313" key="1">
    <source>
        <dbReference type="EMBL" id="GHO87674.1"/>
    </source>
</evidence>